<feature type="region of interest" description="Disordered" evidence="1">
    <location>
        <begin position="56"/>
        <end position="78"/>
    </location>
</feature>
<sequence>MHELQYYRENTIAIIDTLYSVRACPRDFEDLKLHHLRTTNSTNGTIFVMGENNISPQSANNSVGNQTRRAVEGHGGSN</sequence>
<evidence type="ECO:0000256" key="1">
    <source>
        <dbReference type="SAM" id="MobiDB-lite"/>
    </source>
</evidence>
<dbReference type="Proteomes" id="UP001283361">
    <property type="component" value="Unassembled WGS sequence"/>
</dbReference>
<evidence type="ECO:0000313" key="2">
    <source>
        <dbReference type="EMBL" id="KAK3787288.1"/>
    </source>
</evidence>
<dbReference type="AlphaFoldDB" id="A0AAE1DZH1"/>
<reference evidence="2" key="1">
    <citation type="journal article" date="2023" name="G3 (Bethesda)">
        <title>A reference genome for the long-term kleptoplast-retaining sea slug Elysia crispata morphotype clarki.</title>
        <authorList>
            <person name="Eastman K.E."/>
            <person name="Pendleton A.L."/>
            <person name="Shaikh M.A."/>
            <person name="Suttiyut T."/>
            <person name="Ogas R."/>
            <person name="Tomko P."/>
            <person name="Gavelis G."/>
            <person name="Widhalm J.R."/>
            <person name="Wisecaver J.H."/>
        </authorList>
    </citation>
    <scope>NUCLEOTIDE SEQUENCE</scope>
    <source>
        <strain evidence="2">ECLA1</strain>
    </source>
</reference>
<feature type="compositionally biased region" description="Polar residues" evidence="1">
    <location>
        <begin position="56"/>
        <end position="68"/>
    </location>
</feature>
<accession>A0AAE1DZH1</accession>
<gene>
    <name evidence="2" type="ORF">RRG08_056009</name>
</gene>
<name>A0AAE1DZH1_9GAST</name>
<comment type="caution">
    <text evidence="2">The sequence shown here is derived from an EMBL/GenBank/DDBJ whole genome shotgun (WGS) entry which is preliminary data.</text>
</comment>
<protein>
    <submittedName>
        <fullName evidence="2">Uncharacterized protein</fullName>
    </submittedName>
</protein>
<proteinExistence type="predicted"/>
<organism evidence="2 3">
    <name type="scientific">Elysia crispata</name>
    <name type="common">lettuce slug</name>
    <dbReference type="NCBI Taxonomy" id="231223"/>
    <lineage>
        <taxon>Eukaryota</taxon>
        <taxon>Metazoa</taxon>
        <taxon>Spiralia</taxon>
        <taxon>Lophotrochozoa</taxon>
        <taxon>Mollusca</taxon>
        <taxon>Gastropoda</taxon>
        <taxon>Heterobranchia</taxon>
        <taxon>Euthyneura</taxon>
        <taxon>Panpulmonata</taxon>
        <taxon>Sacoglossa</taxon>
        <taxon>Placobranchoidea</taxon>
        <taxon>Plakobranchidae</taxon>
        <taxon>Elysia</taxon>
    </lineage>
</organism>
<dbReference type="EMBL" id="JAWDGP010001872">
    <property type="protein sequence ID" value="KAK3787288.1"/>
    <property type="molecule type" value="Genomic_DNA"/>
</dbReference>
<evidence type="ECO:0000313" key="3">
    <source>
        <dbReference type="Proteomes" id="UP001283361"/>
    </source>
</evidence>
<keyword evidence="3" id="KW-1185">Reference proteome</keyword>